<reference evidence="2 3" key="4">
    <citation type="journal article" date="2011" name="BMC Genomics">
        <title>RNA-Seq improves annotation of protein-coding genes in the cucumber genome.</title>
        <authorList>
            <person name="Li Z."/>
            <person name="Zhang Z."/>
            <person name="Yan P."/>
            <person name="Huang S."/>
            <person name="Fei Z."/>
            <person name="Lin K."/>
        </authorList>
    </citation>
    <scope>NUCLEOTIDE SEQUENCE [LARGE SCALE GENOMIC DNA]</scope>
    <source>
        <strain evidence="3">cv. 9930</strain>
    </source>
</reference>
<proteinExistence type="predicted"/>
<dbReference type="AlphaFoldDB" id="A0A0A0L0M8"/>
<dbReference type="Proteomes" id="UP000029981">
    <property type="component" value="Chromosome 4"/>
</dbReference>
<gene>
    <name evidence="2" type="ORF">Csa_4G645910</name>
</gene>
<evidence type="ECO:0000256" key="1">
    <source>
        <dbReference type="SAM" id="MobiDB-lite"/>
    </source>
</evidence>
<accession>A0A0A0L0M8</accession>
<reference evidence="2 3" key="3">
    <citation type="journal article" date="2010" name="BMC Genomics">
        <title>Transcriptome sequencing and comparative analysis of cucumber flowers with different sex types.</title>
        <authorList>
            <person name="Guo S."/>
            <person name="Zheng Y."/>
            <person name="Joung J.G."/>
            <person name="Liu S."/>
            <person name="Zhang Z."/>
            <person name="Crasta O.R."/>
            <person name="Sobral B.W."/>
            <person name="Xu Y."/>
            <person name="Huang S."/>
            <person name="Fei Z."/>
        </authorList>
    </citation>
    <scope>NUCLEOTIDE SEQUENCE [LARGE SCALE GENOMIC DNA]</scope>
    <source>
        <strain evidence="3">cv. 9930</strain>
    </source>
</reference>
<feature type="region of interest" description="Disordered" evidence="1">
    <location>
        <begin position="1"/>
        <end position="28"/>
    </location>
</feature>
<organism evidence="2 3">
    <name type="scientific">Cucumis sativus</name>
    <name type="common">Cucumber</name>
    <dbReference type="NCBI Taxonomy" id="3659"/>
    <lineage>
        <taxon>Eukaryota</taxon>
        <taxon>Viridiplantae</taxon>
        <taxon>Streptophyta</taxon>
        <taxon>Embryophyta</taxon>
        <taxon>Tracheophyta</taxon>
        <taxon>Spermatophyta</taxon>
        <taxon>Magnoliopsida</taxon>
        <taxon>eudicotyledons</taxon>
        <taxon>Gunneridae</taxon>
        <taxon>Pentapetalae</taxon>
        <taxon>rosids</taxon>
        <taxon>fabids</taxon>
        <taxon>Cucurbitales</taxon>
        <taxon>Cucurbitaceae</taxon>
        <taxon>Benincaseae</taxon>
        <taxon>Cucumis</taxon>
    </lineage>
</organism>
<dbReference type="EMBL" id="CM002925">
    <property type="protein sequence ID" value="KGN55318.1"/>
    <property type="molecule type" value="Genomic_DNA"/>
</dbReference>
<keyword evidence="3" id="KW-1185">Reference proteome</keyword>
<reference evidence="2 3" key="1">
    <citation type="journal article" date="2009" name="Nat. Genet.">
        <title>The genome of the cucumber, Cucumis sativus L.</title>
        <authorList>
            <person name="Huang S."/>
            <person name="Li R."/>
            <person name="Zhang Z."/>
            <person name="Li L."/>
            <person name="Gu X."/>
            <person name="Fan W."/>
            <person name="Lucas W.J."/>
            <person name="Wang X."/>
            <person name="Xie B."/>
            <person name="Ni P."/>
            <person name="Ren Y."/>
            <person name="Zhu H."/>
            <person name="Li J."/>
            <person name="Lin K."/>
            <person name="Jin W."/>
            <person name="Fei Z."/>
            <person name="Li G."/>
            <person name="Staub J."/>
            <person name="Kilian A."/>
            <person name="van der Vossen E.A."/>
            <person name="Wu Y."/>
            <person name="Guo J."/>
            <person name="He J."/>
            <person name="Jia Z."/>
            <person name="Ren Y."/>
            <person name="Tian G."/>
            <person name="Lu Y."/>
            <person name="Ruan J."/>
            <person name="Qian W."/>
            <person name="Wang M."/>
            <person name="Huang Q."/>
            <person name="Li B."/>
            <person name="Xuan Z."/>
            <person name="Cao J."/>
            <person name="Asan"/>
            <person name="Wu Z."/>
            <person name="Zhang J."/>
            <person name="Cai Q."/>
            <person name="Bai Y."/>
            <person name="Zhao B."/>
            <person name="Han Y."/>
            <person name="Li Y."/>
            <person name="Li X."/>
            <person name="Wang S."/>
            <person name="Shi Q."/>
            <person name="Liu S."/>
            <person name="Cho W.K."/>
            <person name="Kim J.Y."/>
            <person name="Xu Y."/>
            <person name="Heller-Uszynska K."/>
            <person name="Miao H."/>
            <person name="Cheng Z."/>
            <person name="Zhang S."/>
            <person name="Wu J."/>
            <person name="Yang Y."/>
            <person name="Kang H."/>
            <person name="Li M."/>
            <person name="Liang H."/>
            <person name="Ren X."/>
            <person name="Shi Z."/>
            <person name="Wen M."/>
            <person name="Jian M."/>
            <person name="Yang H."/>
            <person name="Zhang G."/>
            <person name="Yang Z."/>
            <person name="Chen R."/>
            <person name="Liu S."/>
            <person name="Li J."/>
            <person name="Ma L."/>
            <person name="Liu H."/>
            <person name="Zhou Y."/>
            <person name="Zhao J."/>
            <person name="Fang X."/>
            <person name="Li G."/>
            <person name="Fang L."/>
            <person name="Li Y."/>
            <person name="Liu D."/>
            <person name="Zheng H."/>
            <person name="Zhang Y."/>
            <person name="Qin N."/>
            <person name="Li Z."/>
            <person name="Yang G."/>
            <person name="Yang S."/>
            <person name="Bolund L."/>
            <person name="Kristiansen K."/>
            <person name="Zheng H."/>
            <person name="Li S."/>
            <person name="Zhang X."/>
            <person name="Yang H."/>
            <person name="Wang J."/>
            <person name="Sun R."/>
            <person name="Zhang B."/>
            <person name="Jiang S."/>
            <person name="Wang J."/>
            <person name="Du Y."/>
            <person name="Li S."/>
        </authorList>
    </citation>
    <scope>NUCLEOTIDE SEQUENCE [LARGE SCALE GENOMIC DNA]</scope>
    <source>
        <strain evidence="3">cv. 9930</strain>
    </source>
</reference>
<sequence>MEEKTKEATTKRKCESETKLQRRSSIAQSSLLRLSNNSPVSTISNLSNSLDFLQTN</sequence>
<evidence type="ECO:0000313" key="2">
    <source>
        <dbReference type="EMBL" id="KGN55318.1"/>
    </source>
</evidence>
<name>A0A0A0L0M8_CUCSA</name>
<feature type="compositionally biased region" description="Basic and acidic residues" evidence="1">
    <location>
        <begin position="1"/>
        <end position="20"/>
    </location>
</feature>
<evidence type="ECO:0000313" key="3">
    <source>
        <dbReference type="Proteomes" id="UP000029981"/>
    </source>
</evidence>
<reference evidence="2 3" key="2">
    <citation type="journal article" date="2009" name="PLoS ONE">
        <title>An integrated genetic and cytogenetic map of the cucumber genome.</title>
        <authorList>
            <person name="Ren Y."/>
            <person name="Zhang Z."/>
            <person name="Liu J."/>
            <person name="Staub J.E."/>
            <person name="Han Y."/>
            <person name="Cheng Z."/>
            <person name="Li X."/>
            <person name="Lu J."/>
            <person name="Miao H."/>
            <person name="Kang H."/>
            <person name="Xie B."/>
            <person name="Gu X."/>
            <person name="Wang X."/>
            <person name="Du Y."/>
            <person name="Jin W."/>
            <person name="Huang S."/>
        </authorList>
    </citation>
    <scope>NUCLEOTIDE SEQUENCE [LARGE SCALE GENOMIC DNA]</scope>
    <source>
        <strain evidence="3">cv. 9930</strain>
    </source>
</reference>
<protein>
    <submittedName>
        <fullName evidence="2">Uncharacterized protein</fullName>
    </submittedName>
</protein>
<dbReference type="Gramene" id="KGN55318">
    <property type="protein sequence ID" value="KGN55318"/>
    <property type="gene ID" value="Csa_4G645910"/>
</dbReference>